<keyword evidence="1" id="KW-1133">Transmembrane helix</keyword>
<keyword evidence="1" id="KW-0472">Membrane</keyword>
<keyword evidence="3" id="KW-1185">Reference proteome</keyword>
<proteinExistence type="predicted"/>
<reference evidence="3" key="1">
    <citation type="submission" date="2017-05" db="EMBL/GenBank/DDBJ databases">
        <title>The Genome Sequence of EEnterococcus faecalis 9F2_4866.</title>
        <authorList>
            <consortium name="The Broad Institute Genomics Platform"/>
            <consortium name="The Broad Institute Genomic Center for Infectious Diseases"/>
            <person name="Earl A."/>
            <person name="Manson A."/>
            <person name="Schwartman J."/>
            <person name="Gilmore M."/>
            <person name="Abouelleil A."/>
            <person name="Cao P."/>
            <person name="Chapman S."/>
            <person name="Cusick C."/>
            <person name="Shea T."/>
            <person name="Young S."/>
            <person name="Neafsey D."/>
            <person name="Nusbaum C."/>
            <person name="Birren B."/>
        </authorList>
    </citation>
    <scope>NUCLEOTIDE SEQUENCE [LARGE SCALE GENOMIC DNA]</scope>
    <source>
        <strain evidence="3">12C11_DIV0727</strain>
    </source>
</reference>
<organism evidence="2 3">
    <name type="scientific">Candidatus Enterococcus lemimoniae</name>
    <dbReference type="NCBI Taxonomy" id="1834167"/>
    <lineage>
        <taxon>Bacteria</taxon>
        <taxon>Bacillati</taxon>
        <taxon>Bacillota</taxon>
        <taxon>Bacilli</taxon>
        <taxon>Lactobacillales</taxon>
        <taxon>Enterococcaceae</taxon>
        <taxon>Enterococcus</taxon>
    </lineage>
</organism>
<dbReference type="Proteomes" id="UP000195080">
    <property type="component" value="Chromosome"/>
</dbReference>
<feature type="transmembrane region" description="Helical" evidence="1">
    <location>
        <begin position="6"/>
        <end position="27"/>
    </location>
</feature>
<dbReference type="PROSITE" id="PS51257">
    <property type="entry name" value="PROKAR_LIPOPROTEIN"/>
    <property type="match status" value="1"/>
</dbReference>
<evidence type="ECO:0000313" key="2">
    <source>
        <dbReference type="EMBL" id="WYJ85815.1"/>
    </source>
</evidence>
<name>A0ABZ2T3B1_9ENTE</name>
<dbReference type="RefSeq" id="WP_086444268.1">
    <property type="nucleotide sequence ID" value="NZ_CP147248.1"/>
</dbReference>
<dbReference type="EMBL" id="CP147248">
    <property type="protein sequence ID" value="WYJ85815.1"/>
    <property type="molecule type" value="Genomic_DNA"/>
</dbReference>
<accession>A0ABZ2T3B1</accession>
<sequence>MKNERVIRWGNALAVLIGCTAIGFFACEMVKLTQEVQADESYGAKMTKTSDKPNELPKEAKQTIQVHNVKENSIVRPIKVEHGGEVTKEELMKYSWVVLDQGMDEEFFQNKEFESVHIFTEQKRKIITFDKKSGKALNSLDKETGKELPPGEDLSIIGYTMTGNEFREEVKMHGKTLSSTCKVYWVDDKIVFTPFDEYDHKKERQTIYQPVEFIEKNEFVEKK</sequence>
<gene>
    <name evidence="2" type="ORF">A5866_000892</name>
</gene>
<evidence type="ECO:0000313" key="3">
    <source>
        <dbReference type="Proteomes" id="UP000195080"/>
    </source>
</evidence>
<keyword evidence="1" id="KW-0812">Transmembrane</keyword>
<evidence type="ECO:0008006" key="4">
    <source>
        <dbReference type="Google" id="ProtNLM"/>
    </source>
</evidence>
<evidence type="ECO:0000256" key="1">
    <source>
        <dbReference type="SAM" id="Phobius"/>
    </source>
</evidence>
<protein>
    <recommendedName>
        <fullName evidence="4">Lipoprotein</fullName>
    </recommendedName>
</protein>